<dbReference type="Proteomes" id="UP001239111">
    <property type="component" value="Chromosome 3"/>
</dbReference>
<gene>
    <name evidence="1" type="ORF">QAD02_004405</name>
</gene>
<sequence>MALTRVNRSLISDPCLKNLSLRSNYIEKFEDGIFSNLTNLEYLDLSDNKLSPTTLFSFGSVPSLKTLILDWNLRSEEYFTLEKEVYFPELTRLSLKWVALDSVAENWSEYFPKIEELDVSRNPLTSVDDFFRSIPTTLKSLEMEKTNQYKLNIRSLKNVTTLVLSSNSFHSIKGSSCDEEGLCLENLDGLESLSLASCDIKLIEEHAFEHMTKLVYLDITDNKITRISNGTFGYSPSLSYLNIRLNPFVDVSFITELKNLTTLKMDWMKDNRAIESLFSLSSIPTKIQILSLAYNELSVIPPRFLDKLQHLRELYLVYNHISSLSPGPWKKNLKTIHLSFNNVSNIEDLHLSEARSLQLLDLYWNKLESINSEVRQTLAENVDLKL</sequence>
<proteinExistence type="predicted"/>
<comment type="caution">
    <text evidence="1">The sequence shown here is derived from an EMBL/GenBank/DDBJ whole genome shotgun (WGS) entry which is preliminary data.</text>
</comment>
<keyword evidence="2" id="KW-1185">Reference proteome</keyword>
<reference evidence="1" key="1">
    <citation type="submission" date="2023-04" db="EMBL/GenBank/DDBJ databases">
        <title>A chromosome-level genome assembly of the parasitoid wasp Eretmocerus hayati.</title>
        <authorList>
            <person name="Zhong Y."/>
            <person name="Liu S."/>
            <person name="Liu Y."/>
        </authorList>
    </citation>
    <scope>NUCLEOTIDE SEQUENCE</scope>
    <source>
        <strain evidence="1">ZJU_SS_LIU_2023</strain>
    </source>
</reference>
<evidence type="ECO:0000313" key="1">
    <source>
        <dbReference type="EMBL" id="KAJ8673143.1"/>
    </source>
</evidence>
<dbReference type="EMBL" id="CM056743">
    <property type="protein sequence ID" value="KAJ8673143.1"/>
    <property type="molecule type" value="Genomic_DNA"/>
</dbReference>
<organism evidence="1 2">
    <name type="scientific">Eretmocerus hayati</name>
    <dbReference type="NCBI Taxonomy" id="131215"/>
    <lineage>
        <taxon>Eukaryota</taxon>
        <taxon>Metazoa</taxon>
        <taxon>Ecdysozoa</taxon>
        <taxon>Arthropoda</taxon>
        <taxon>Hexapoda</taxon>
        <taxon>Insecta</taxon>
        <taxon>Pterygota</taxon>
        <taxon>Neoptera</taxon>
        <taxon>Endopterygota</taxon>
        <taxon>Hymenoptera</taxon>
        <taxon>Apocrita</taxon>
        <taxon>Proctotrupomorpha</taxon>
        <taxon>Chalcidoidea</taxon>
        <taxon>Aphelinidae</taxon>
        <taxon>Aphelininae</taxon>
        <taxon>Eretmocerus</taxon>
    </lineage>
</organism>
<protein>
    <submittedName>
        <fullName evidence="1">Uncharacterized protein</fullName>
    </submittedName>
</protein>
<accession>A0ACC2NQP7</accession>
<name>A0ACC2NQP7_9HYME</name>
<evidence type="ECO:0000313" key="2">
    <source>
        <dbReference type="Proteomes" id="UP001239111"/>
    </source>
</evidence>